<protein>
    <submittedName>
        <fullName evidence="1">Uncharacterized protein</fullName>
    </submittedName>
</protein>
<accession>A0AAV0CCQ3</accession>
<name>A0AAV0CCQ3_9ASTE</name>
<evidence type="ECO:0000313" key="2">
    <source>
        <dbReference type="Proteomes" id="UP001152523"/>
    </source>
</evidence>
<dbReference type="AlphaFoldDB" id="A0AAV0CCQ3"/>
<sequence length="24" mass="2862">MPIYSLCDQNKIICCCFALHNYIR</sequence>
<keyword evidence="2" id="KW-1185">Reference proteome</keyword>
<feature type="non-terminal residue" evidence="1">
    <location>
        <position position="24"/>
    </location>
</feature>
<proteinExistence type="predicted"/>
<evidence type="ECO:0000313" key="1">
    <source>
        <dbReference type="EMBL" id="CAH9074073.1"/>
    </source>
</evidence>
<gene>
    <name evidence="1" type="ORF">CEPIT_LOCUS4905</name>
</gene>
<reference evidence="1" key="1">
    <citation type="submission" date="2022-07" db="EMBL/GenBank/DDBJ databases">
        <authorList>
            <person name="Macas J."/>
            <person name="Novak P."/>
            <person name="Neumann P."/>
        </authorList>
    </citation>
    <scope>NUCLEOTIDE SEQUENCE</scope>
</reference>
<comment type="caution">
    <text evidence="1">The sequence shown here is derived from an EMBL/GenBank/DDBJ whole genome shotgun (WGS) entry which is preliminary data.</text>
</comment>
<dbReference type="EMBL" id="CAMAPF010000026">
    <property type="protein sequence ID" value="CAH9074073.1"/>
    <property type="molecule type" value="Genomic_DNA"/>
</dbReference>
<organism evidence="1 2">
    <name type="scientific">Cuscuta epithymum</name>
    <dbReference type="NCBI Taxonomy" id="186058"/>
    <lineage>
        <taxon>Eukaryota</taxon>
        <taxon>Viridiplantae</taxon>
        <taxon>Streptophyta</taxon>
        <taxon>Embryophyta</taxon>
        <taxon>Tracheophyta</taxon>
        <taxon>Spermatophyta</taxon>
        <taxon>Magnoliopsida</taxon>
        <taxon>eudicotyledons</taxon>
        <taxon>Gunneridae</taxon>
        <taxon>Pentapetalae</taxon>
        <taxon>asterids</taxon>
        <taxon>lamiids</taxon>
        <taxon>Solanales</taxon>
        <taxon>Convolvulaceae</taxon>
        <taxon>Cuscuteae</taxon>
        <taxon>Cuscuta</taxon>
        <taxon>Cuscuta subgen. Cuscuta</taxon>
    </lineage>
</organism>
<dbReference type="Proteomes" id="UP001152523">
    <property type="component" value="Unassembled WGS sequence"/>
</dbReference>